<evidence type="ECO:0000313" key="1">
    <source>
        <dbReference type="EMBL" id="KAF4306706.1"/>
    </source>
</evidence>
<dbReference type="Gene3D" id="3.30.40.10">
    <property type="entry name" value="Zinc/RING finger domain, C3HC4 (zinc finger)"/>
    <property type="match status" value="1"/>
</dbReference>
<dbReference type="InterPro" id="IPR013083">
    <property type="entry name" value="Znf_RING/FYVE/PHD"/>
</dbReference>
<protein>
    <submittedName>
        <fullName evidence="1">Uncharacterized protein</fullName>
    </submittedName>
</protein>
<evidence type="ECO:0000313" key="2">
    <source>
        <dbReference type="Proteomes" id="UP000572817"/>
    </source>
</evidence>
<keyword evidence="2" id="KW-1185">Reference proteome</keyword>
<dbReference type="OrthoDB" id="7759664at2759"/>
<proteinExistence type="predicted"/>
<accession>A0A8H4IT56</accession>
<dbReference type="Proteomes" id="UP000572817">
    <property type="component" value="Unassembled WGS sequence"/>
</dbReference>
<dbReference type="EMBL" id="WWBZ02000033">
    <property type="protein sequence ID" value="KAF4306706.1"/>
    <property type="molecule type" value="Genomic_DNA"/>
</dbReference>
<gene>
    <name evidence="1" type="ORF">GTA08_BOTSDO05503</name>
</gene>
<comment type="caution">
    <text evidence="1">The sequence shown here is derived from an EMBL/GenBank/DDBJ whole genome shotgun (WGS) entry which is preliminary data.</text>
</comment>
<name>A0A8H4IT56_9PEZI</name>
<sequence>MDRAIPPIVLMFSREPESETPEGAVCATCERGFPDHHDDHYDDYHHLPIQMPCGCVHHFSCIEFWLQSEAATAAGDVIQLSCFSCGRMIDHDRLDYVRGVNEAYVVCVDNEAYECMIIALSIIIAQENIATVNPQETTFVNPHPLHR</sequence>
<dbReference type="AlphaFoldDB" id="A0A8H4IT56"/>
<organism evidence="1 2">
    <name type="scientific">Botryosphaeria dothidea</name>
    <dbReference type="NCBI Taxonomy" id="55169"/>
    <lineage>
        <taxon>Eukaryota</taxon>
        <taxon>Fungi</taxon>
        <taxon>Dikarya</taxon>
        <taxon>Ascomycota</taxon>
        <taxon>Pezizomycotina</taxon>
        <taxon>Dothideomycetes</taxon>
        <taxon>Dothideomycetes incertae sedis</taxon>
        <taxon>Botryosphaeriales</taxon>
        <taxon>Botryosphaeriaceae</taxon>
        <taxon>Botryosphaeria</taxon>
    </lineage>
</organism>
<reference evidence="1" key="1">
    <citation type="submission" date="2020-04" db="EMBL/GenBank/DDBJ databases">
        <title>Genome Assembly and Annotation of Botryosphaeria dothidea sdau 11-99, a Latent Pathogen of Apple Fruit Ring Rot in China.</title>
        <authorList>
            <person name="Yu C."/>
            <person name="Diao Y."/>
            <person name="Lu Q."/>
            <person name="Zhao J."/>
            <person name="Cui S."/>
            <person name="Peng C."/>
            <person name="He B."/>
            <person name="Liu H."/>
        </authorList>
    </citation>
    <scope>NUCLEOTIDE SEQUENCE [LARGE SCALE GENOMIC DNA]</scope>
    <source>
        <strain evidence="1">Sdau11-99</strain>
    </source>
</reference>